<gene>
    <name evidence="3" type="ORF">Tci_061400</name>
</gene>
<name>A0A6L2NWN2_TANCI</name>
<accession>A0A6L2NWN2</accession>
<evidence type="ECO:0000313" key="3">
    <source>
        <dbReference type="EMBL" id="GEU89422.1"/>
    </source>
</evidence>
<dbReference type="Pfam" id="PF03732">
    <property type="entry name" value="Retrotrans_gag"/>
    <property type="match status" value="2"/>
</dbReference>
<feature type="region of interest" description="Disordered" evidence="1">
    <location>
        <begin position="586"/>
        <end position="626"/>
    </location>
</feature>
<dbReference type="AlphaFoldDB" id="A0A6L2NWN2"/>
<reference evidence="3" key="1">
    <citation type="journal article" date="2019" name="Sci. Rep.">
        <title>Draft genome of Tanacetum cinerariifolium, the natural source of mosquito coil.</title>
        <authorList>
            <person name="Yamashiro T."/>
            <person name="Shiraishi A."/>
            <person name="Satake H."/>
            <person name="Nakayama K."/>
        </authorList>
    </citation>
    <scope>NUCLEOTIDE SEQUENCE</scope>
</reference>
<sequence>MGDENPIRTLRDYSKPSHAGYRNITELPVGNNVVPFRSDTIWLMQNGCSFHRLWSEDSNQHLKDFLKLVGSLDLDGSITTWEDLMTRFLAQFFPSGRTVKLCSDILMFQQHHRESLSETWTRFKDSLQKPQALGTTFEALVQDYMAAHTKRMERFENAIFKQREEINDRMIEMFGLLKELTTTTGDDSKETDEPDMEVSLKEAKIKNGAENRPIKKPEKEEVVEEPNSRPIEYYLKHRINEKLIEGLVDNNRPAETDIRLSLASQLYIYPLGIVDDVLVEVVEHVYPVEFVILDIKEDKRRPFILETPFLTTANAVIKFDKVTITLRSGNSKISFIGYLNPQASPRIGRKDKTSPGKEIEFDRWRSKNFKDEHPALTKVEGEMDDEGEVGYLAFGRHLEKIHVPWAHLEKKRTRLWTYTNISQDYVLRGWRRRHKIHETRILSVLLETTPNLSTRATRIPLSSRREQRGSITTWEDLTTRFLVQFFPPGRTVKLRNDILMFQQHHGESLSDTWTHFKDSLQKVPSSWHRSLASNPNFYDHVSFHLSARLTAAPEKVLIREEAKSPVTKSINSISLIGEEEEKKDIYNVATDENNKETDEPDMKVSLKEAETKNGAENRPIKKHEKG</sequence>
<organism evidence="3">
    <name type="scientific">Tanacetum cinerariifolium</name>
    <name type="common">Dalmatian daisy</name>
    <name type="synonym">Chrysanthemum cinerariifolium</name>
    <dbReference type="NCBI Taxonomy" id="118510"/>
    <lineage>
        <taxon>Eukaryota</taxon>
        <taxon>Viridiplantae</taxon>
        <taxon>Streptophyta</taxon>
        <taxon>Embryophyta</taxon>
        <taxon>Tracheophyta</taxon>
        <taxon>Spermatophyta</taxon>
        <taxon>Magnoliopsida</taxon>
        <taxon>eudicotyledons</taxon>
        <taxon>Gunneridae</taxon>
        <taxon>Pentapetalae</taxon>
        <taxon>asterids</taxon>
        <taxon>campanulids</taxon>
        <taxon>Asterales</taxon>
        <taxon>Asteraceae</taxon>
        <taxon>Asteroideae</taxon>
        <taxon>Anthemideae</taxon>
        <taxon>Anthemidinae</taxon>
        <taxon>Tanacetum</taxon>
    </lineage>
</organism>
<feature type="domain" description="Retrotransposon gag" evidence="2">
    <location>
        <begin position="463"/>
        <end position="525"/>
    </location>
</feature>
<dbReference type="PANTHER" id="PTHR33223">
    <property type="entry name" value="CCHC-TYPE DOMAIN-CONTAINING PROTEIN"/>
    <property type="match status" value="1"/>
</dbReference>
<feature type="compositionally biased region" description="Basic and acidic residues" evidence="1">
    <location>
        <begin position="592"/>
        <end position="619"/>
    </location>
</feature>
<protein>
    <recommendedName>
        <fullName evidence="2">Retrotransposon gag domain-containing protein</fullName>
    </recommendedName>
</protein>
<evidence type="ECO:0000256" key="1">
    <source>
        <dbReference type="SAM" id="MobiDB-lite"/>
    </source>
</evidence>
<comment type="caution">
    <text evidence="3">The sequence shown here is derived from an EMBL/GenBank/DDBJ whole genome shotgun (WGS) entry which is preliminary data.</text>
</comment>
<dbReference type="Gene3D" id="2.40.70.10">
    <property type="entry name" value="Acid Proteases"/>
    <property type="match status" value="1"/>
</dbReference>
<dbReference type="InterPro" id="IPR021109">
    <property type="entry name" value="Peptidase_aspartic_dom_sf"/>
</dbReference>
<evidence type="ECO:0000259" key="2">
    <source>
        <dbReference type="Pfam" id="PF03732"/>
    </source>
</evidence>
<feature type="domain" description="Retrotransposon gag" evidence="2">
    <location>
        <begin position="77"/>
        <end position="145"/>
    </location>
</feature>
<dbReference type="EMBL" id="BKCJ010009961">
    <property type="protein sequence ID" value="GEU89422.1"/>
    <property type="molecule type" value="Genomic_DNA"/>
</dbReference>
<dbReference type="PANTHER" id="PTHR33223:SF11">
    <property type="entry name" value="ELEMENT PROTEIN, PUTATIVE-RELATED"/>
    <property type="match status" value="1"/>
</dbReference>
<dbReference type="InterPro" id="IPR005162">
    <property type="entry name" value="Retrotrans_gag_dom"/>
</dbReference>
<proteinExistence type="predicted"/>